<evidence type="ECO:0000313" key="2">
    <source>
        <dbReference type="Proteomes" id="UP001432109"/>
    </source>
</evidence>
<dbReference type="Proteomes" id="UP001432109">
    <property type="component" value="Segment"/>
</dbReference>
<protein>
    <submittedName>
        <fullName evidence="1">Uncharacterized protein</fullName>
    </submittedName>
</protein>
<name>A0AAX4J733_9CAUD</name>
<organism evidence="1 2">
    <name type="scientific">Staphylococcus phage CF5</name>
    <dbReference type="NCBI Taxonomy" id="3113739"/>
    <lineage>
        <taxon>Viruses</taxon>
        <taxon>Duplodnaviria</taxon>
        <taxon>Heunggongvirae</taxon>
        <taxon>Uroviricota</taxon>
        <taxon>Caudoviricetes</taxon>
        <taxon>Herelleviridae</taxon>
        <taxon>Twortvirinae</taxon>
        <taxon>Silviavirus</taxon>
    </lineage>
</organism>
<evidence type="ECO:0000313" key="1">
    <source>
        <dbReference type="EMBL" id="WRW34724.1"/>
    </source>
</evidence>
<reference evidence="1" key="1">
    <citation type="submission" date="2023-12" db="EMBL/GenBank/DDBJ databases">
        <title>Isolation and Characterisation of Novel Lytic Bacteriophages for therapeutic applications in Prosthetic Joint Infections.</title>
        <authorList>
            <person name="Burton N."/>
            <person name="Melo L.D.R."/>
            <person name="Pearce B."/>
            <person name="Tadesse M.D."/>
            <person name="Vryonis E."/>
            <person name="Sagona A."/>
        </authorList>
    </citation>
    <scope>NUCLEOTIDE SEQUENCE</scope>
</reference>
<proteinExistence type="predicted"/>
<gene>
    <name evidence="1" type="ORF">CF5_0167</name>
</gene>
<accession>A0AAX4J733</accession>
<sequence length="106" mass="11843">MENLNVKLSNLSNSKVWLVNSISDFLQGVLDTEDPVIVTLQDKDDVKINFGDTVVIEIIDGLVYPHIHTIGIKATERIALGRMTDALQFIVSEIESVKEQISDFDL</sequence>
<dbReference type="EMBL" id="PP034390">
    <property type="protein sequence ID" value="WRW34724.1"/>
    <property type="molecule type" value="Genomic_DNA"/>
</dbReference>